<name>A0A2W7QK91_9BACT</name>
<dbReference type="PANTHER" id="PTHR32305">
    <property type="match status" value="1"/>
</dbReference>
<dbReference type="EMBL" id="QKZT01000017">
    <property type="protein sequence ID" value="PZX48938.1"/>
    <property type="molecule type" value="Genomic_DNA"/>
</dbReference>
<organism evidence="1 2">
    <name type="scientific">Algoriphagus chordae</name>
    <dbReference type="NCBI Taxonomy" id="237019"/>
    <lineage>
        <taxon>Bacteria</taxon>
        <taxon>Pseudomonadati</taxon>
        <taxon>Bacteroidota</taxon>
        <taxon>Cytophagia</taxon>
        <taxon>Cytophagales</taxon>
        <taxon>Cyclobacteriaceae</taxon>
        <taxon>Algoriphagus</taxon>
    </lineage>
</organism>
<protein>
    <submittedName>
        <fullName evidence="1">RHS repeat-associated protein</fullName>
    </submittedName>
</protein>
<dbReference type="AlphaFoldDB" id="A0A2W7QK91"/>
<dbReference type="Proteomes" id="UP000248882">
    <property type="component" value="Unassembled WGS sequence"/>
</dbReference>
<proteinExistence type="predicted"/>
<comment type="caution">
    <text evidence="1">The sequence shown here is derived from an EMBL/GenBank/DDBJ whole genome shotgun (WGS) entry which is preliminary data.</text>
</comment>
<dbReference type="InterPro" id="IPR050708">
    <property type="entry name" value="T6SS_VgrG/RHS"/>
</dbReference>
<evidence type="ECO:0000313" key="1">
    <source>
        <dbReference type="EMBL" id="PZX48938.1"/>
    </source>
</evidence>
<evidence type="ECO:0000313" key="2">
    <source>
        <dbReference type="Proteomes" id="UP000248882"/>
    </source>
</evidence>
<dbReference type="NCBIfam" id="TIGR03696">
    <property type="entry name" value="Rhs_assc_core"/>
    <property type="match status" value="1"/>
</dbReference>
<accession>A0A2W7QK91</accession>
<reference evidence="1 2" key="1">
    <citation type="submission" date="2018-06" db="EMBL/GenBank/DDBJ databases">
        <title>Genomic Encyclopedia of Archaeal and Bacterial Type Strains, Phase II (KMG-II): from individual species to whole genera.</title>
        <authorList>
            <person name="Goeker M."/>
        </authorList>
    </citation>
    <scope>NUCLEOTIDE SEQUENCE [LARGE SCALE GENOMIC DNA]</scope>
    <source>
        <strain evidence="1 2">DSM 19830</strain>
    </source>
</reference>
<dbReference type="PANTHER" id="PTHR32305:SF15">
    <property type="entry name" value="PROTEIN RHSA-RELATED"/>
    <property type="match status" value="1"/>
</dbReference>
<dbReference type="Gene3D" id="2.180.10.10">
    <property type="entry name" value="RHS repeat-associated core"/>
    <property type="match status" value="1"/>
</dbReference>
<sequence>MMVMSTTPVIVQETHYDPWGLELTGLGYQYGGIKVNKYLYQGKEIMDDQNLNIYDFEARGYDPVIGRTWQLDPHGENYLKWSPYSWTGDNPVLNIDPDGMDWFVSNYNGVLINIQGQSDFKFTSLQEEYGNEIANFIYNLGGGASNDSWENFGADDMFDSEENQISGDLNSLTLMTEEASNQFMLDNGYHKALKQQVSELDITYQESVGIPKAEVMYGGNKKILDSRVTYSKLDDFGKFIKSTEETKSFMMKMVRTNYTQIIPYSMRRKLGSNIFSKESLDWENLGVNFYTEILLPLMKKRK</sequence>
<dbReference type="InterPro" id="IPR022385">
    <property type="entry name" value="Rhs_assc_core"/>
</dbReference>
<keyword evidence="2" id="KW-1185">Reference proteome</keyword>
<gene>
    <name evidence="1" type="ORF">LV85_03428</name>
</gene>